<keyword evidence="2" id="KW-1185">Reference proteome</keyword>
<organism evidence="1 2">
    <name type="scientific">Scleroderma citrinum Foug A</name>
    <dbReference type="NCBI Taxonomy" id="1036808"/>
    <lineage>
        <taxon>Eukaryota</taxon>
        <taxon>Fungi</taxon>
        <taxon>Dikarya</taxon>
        <taxon>Basidiomycota</taxon>
        <taxon>Agaricomycotina</taxon>
        <taxon>Agaricomycetes</taxon>
        <taxon>Agaricomycetidae</taxon>
        <taxon>Boletales</taxon>
        <taxon>Sclerodermatineae</taxon>
        <taxon>Sclerodermataceae</taxon>
        <taxon>Scleroderma</taxon>
    </lineage>
</organism>
<dbReference type="AlphaFoldDB" id="A0A0C3AFG2"/>
<sequence length="54" mass="6149">MTPISHKYNYYTTCKTNFHSEPTHTPNSVLLIPTVCSTFNASIQIAIWYADITL</sequence>
<dbReference type="HOGENOM" id="CLU_3051742_0_0_1"/>
<evidence type="ECO:0000313" key="2">
    <source>
        <dbReference type="Proteomes" id="UP000053989"/>
    </source>
</evidence>
<accession>A0A0C3AFG2</accession>
<name>A0A0C3AFG2_9AGAM</name>
<dbReference type="InParanoid" id="A0A0C3AFG2"/>
<dbReference type="EMBL" id="KN822033">
    <property type="protein sequence ID" value="KIM63652.1"/>
    <property type="molecule type" value="Genomic_DNA"/>
</dbReference>
<protein>
    <submittedName>
        <fullName evidence="1">Uncharacterized protein</fullName>
    </submittedName>
</protein>
<reference evidence="2" key="2">
    <citation type="submission" date="2015-01" db="EMBL/GenBank/DDBJ databases">
        <title>Evolutionary Origins and Diversification of the Mycorrhizal Mutualists.</title>
        <authorList>
            <consortium name="DOE Joint Genome Institute"/>
            <consortium name="Mycorrhizal Genomics Consortium"/>
            <person name="Kohler A."/>
            <person name="Kuo A."/>
            <person name="Nagy L.G."/>
            <person name="Floudas D."/>
            <person name="Copeland A."/>
            <person name="Barry K.W."/>
            <person name="Cichocki N."/>
            <person name="Veneault-Fourrey C."/>
            <person name="LaButti K."/>
            <person name="Lindquist E.A."/>
            <person name="Lipzen A."/>
            <person name="Lundell T."/>
            <person name="Morin E."/>
            <person name="Murat C."/>
            <person name="Riley R."/>
            <person name="Ohm R."/>
            <person name="Sun H."/>
            <person name="Tunlid A."/>
            <person name="Henrissat B."/>
            <person name="Grigoriev I.V."/>
            <person name="Hibbett D.S."/>
            <person name="Martin F."/>
        </authorList>
    </citation>
    <scope>NUCLEOTIDE SEQUENCE [LARGE SCALE GENOMIC DNA]</scope>
    <source>
        <strain evidence="2">Foug A</strain>
    </source>
</reference>
<evidence type="ECO:0000313" key="1">
    <source>
        <dbReference type="EMBL" id="KIM63652.1"/>
    </source>
</evidence>
<gene>
    <name evidence="1" type="ORF">SCLCIDRAFT_1172663</name>
</gene>
<dbReference type="Proteomes" id="UP000053989">
    <property type="component" value="Unassembled WGS sequence"/>
</dbReference>
<reference evidence="1 2" key="1">
    <citation type="submission" date="2014-04" db="EMBL/GenBank/DDBJ databases">
        <authorList>
            <consortium name="DOE Joint Genome Institute"/>
            <person name="Kuo A."/>
            <person name="Kohler A."/>
            <person name="Nagy L.G."/>
            <person name="Floudas D."/>
            <person name="Copeland A."/>
            <person name="Barry K.W."/>
            <person name="Cichocki N."/>
            <person name="Veneault-Fourrey C."/>
            <person name="LaButti K."/>
            <person name="Lindquist E.A."/>
            <person name="Lipzen A."/>
            <person name="Lundell T."/>
            <person name="Morin E."/>
            <person name="Murat C."/>
            <person name="Sun H."/>
            <person name="Tunlid A."/>
            <person name="Henrissat B."/>
            <person name="Grigoriev I.V."/>
            <person name="Hibbett D.S."/>
            <person name="Martin F."/>
            <person name="Nordberg H.P."/>
            <person name="Cantor M.N."/>
            <person name="Hua S.X."/>
        </authorList>
    </citation>
    <scope>NUCLEOTIDE SEQUENCE [LARGE SCALE GENOMIC DNA]</scope>
    <source>
        <strain evidence="1 2">Foug A</strain>
    </source>
</reference>
<proteinExistence type="predicted"/>